<dbReference type="PANTHER" id="PTHR10681">
    <property type="entry name" value="THIOREDOXIN PEROXIDASE"/>
    <property type="match status" value="1"/>
</dbReference>
<dbReference type="InterPro" id="IPR045020">
    <property type="entry name" value="PRX_1cys"/>
</dbReference>
<evidence type="ECO:0000313" key="11">
    <source>
        <dbReference type="Proteomes" id="UP000269721"/>
    </source>
</evidence>
<comment type="similarity">
    <text evidence="1">Belongs to the peroxiredoxin family. AhpC/Prx1 subfamily.</text>
</comment>
<comment type="similarity">
    <text evidence="6">Belongs to the peroxiredoxin family. Prx6 subfamily.</text>
</comment>
<evidence type="ECO:0000256" key="2">
    <source>
        <dbReference type="ARBA" id="ARBA00022559"/>
    </source>
</evidence>
<dbReference type="Pfam" id="PF00578">
    <property type="entry name" value="AhpC-TSA"/>
    <property type="match status" value="1"/>
</dbReference>
<dbReference type="Pfam" id="PF10417">
    <property type="entry name" value="1-cysPrx_C"/>
    <property type="match status" value="1"/>
</dbReference>
<evidence type="ECO:0000256" key="8">
    <source>
        <dbReference type="PIRSR" id="PIRSR000239-1"/>
    </source>
</evidence>
<dbReference type="FunFam" id="3.40.30.10:FF:000011">
    <property type="entry name" value="Peroxiredoxin PRX1"/>
    <property type="match status" value="1"/>
</dbReference>
<keyword evidence="11" id="KW-1185">Reference proteome</keyword>
<dbReference type="GO" id="GO:0033554">
    <property type="term" value="P:cellular response to stress"/>
    <property type="evidence" value="ECO:0007669"/>
    <property type="project" value="TreeGrafter"/>
</dbReference>
<dbReference type="GO" id="GO:0008379">
    <property type="term" value="F:thioredoxin peroxidase activity"/>
    <property type="evidence" value="ECO:0007669"/>
    <property type="project" value="TreeGrafter"/>
</dbReference>
<evidence type="ECO:0000256" key="4">
    <source>
        <dbReference type="ARBA" id="ARBA00023002"/>
    </source>
</evidence>
<dbReference type="InterPro" id="IPR024706">
    <property type="entry name" value="Peroxiredoxin_AhpC-typ"/>
</dbReference>
<dbReference type="Gene3D" id="3.40.30.10">
    <property type="entry name" value="Glutaredoxin"/>
    <property type="match status" value="1"/>
</dbReference>
<dbReference type="EMBL" id="KZ999553">
    <property type="protein sequence ID" value="RKO84958.1"/>
    <property type="molecule type" value="Genomic_DNA"/>
</dbReference>
<reference evidence="11" key="1">
    <citation type="journal article" date="2018" name="Nat. Microbiol.">
        <title>Leveraging single-cell genomics to expand the fungal tree of life.</title>
        <authorList>
            <person name="Ahrendt S.R."/>
            <person name="Quandt C.A."/>
            <person name="Ciobanu D."/>
            <person name="Clum A."/>
            <person name="Salamov A."/>
            <person name="Andreopoulos B."/>
            <person name="Cheng J.F."/>
            <person name="Woyke T."/>
            <person name="Pelin A."/>
            <person name="Henrissat B."/>
            <person name="Reynolds N.K."/>
            <person name="Benny G.L."/>
            <person name="Smith M.E."/>
            <person name="James T.Y."/>
            <person name="Grigoriev I.V."/>
        </authorList>
    </citation>
    <scope>NUCLEOTIDE SEQUENCE [LARGE SCALE GENOMIC DNA]</scope>
</reference>
<dbReference type="OrthoDB" id="2996783at2759"/>
<evidence type="ECO:0000313" key="10">
    <source>
        <dbReference type="EMBL" id="RKO84958.1"/>
    </source>
</evidence>
<keyword evidence="3 7" id="KW-0049">Antioxidant</keyword>
<accession>A0A4P9W2E8</accession>
<dbReference type="GO" id="GO:0045454">
    <property type="term" value="P:cell redox homeostasis"/>
    <property type="evidence" value="ECO:0007669"/>
    <property type="project" value="TreeGrafter"/>
</dbReference>
<evidence type="ECO:0000256" key="6">
    <source>
        <dbReference type="ARBA" id="ARBA00025719"/>
    </source>
</evidence>
<dbReference type="PROSITE" id="PS51352">
    <property type="entry name" value="THIOREDOXIN_2"/>
    <property type="match status" value="1"/>
</dbReference>
<dbReference type="Gene3D" id="3.30.1020.10">
    <property type="entry name" value="Antioxidant, Horf6, Chain A, domain2"/>
    <property type="match status" value="1"/>
</dbReference>
<dbReference type="SUPFAM" id="SSF52833">
    <property type="entry name" value="Thioredoxin-like"/>
    <property type="match status" value="1"/>
</dbReference>
<proteinExistence type="inferred from homology"/>
<evidence type="ECO:0000256" key="3">
    <source>
        <dbReference type="ARBA" id="ARBA00022862"/>
    </source>
</evidence>
<evidence type="ECO:0000256" key="5">
    <source>
        <dbReference type="ARBA" id="ARBA00023284"/>
    </source>
</evidence>
<dbReference type="Proteomes" id="UP000269721">
    <property type="component" value="Unassembled WGS sequence"/>
</dbReference>
<dbReference type="AlphaFoldDB" id="A0A4P9W2E8"/>
<dbReference type="PIRSF" id="PIRSF000239">
    <property type="entry name" value="AHPC"/>
    <property type="match status" value="1"/>
</dbReference>
<dbReference type="GO" id="GO:0042744">
    <property type="term" value="P:hydrogen peroxide catabolic process"/>
    <property type="evidence" value="ECO:0007669"/>
    <property type="project" value="TreeGrafter"/>
</dbReference>
<evidence type="ECO:0000256" key="1">
    <source>
        <dbReference type="ARBA" id="ARBA00009796"/>
    </source>
</evidence>
<dbReference type="FunFam" id="3.30.1020.10:FF:000001">
    <property type="entry name" value="1-Cys peroxiredoxin"/>
    <property type="match status" value="1"/>
</dbReference>
<dbReference type="GO" id="GO:0006979">
    <property type="term" value="P:response to oxidative stress"/>
    <property type="evidence" value="ECO:0007669"/>
    <property type="project" value="TreeGrafter"/>
</dbReference>
<dbReference type="GO" id="GO:0005829">
    <property type="term" value="C:cytosol"/>
    <property type="evidence" value="ECO:0007669"/>
    <property type="project" value="TreeGrafter"/>
</dbReference>
<dbReference type="InterPro" id="IPR013766">
    <property type="entry name" value="Thioredoxin_domain"/>
</dbReference>
<dbReference type="InterPro" id="IPR019479">
    <property type="entry name" value="Peroxiredoxin_C"/>
</dbReference>
<dbReference type="InterPro" id="IPR050217">
    <property type="entry name" value="Peroxiredoxin"/>
</dbReference>
<feature type="active site" description="Cysteine sulfenic acid (-SOH) intermediate; for peroxidase activity" evidence="8">
    <location>
        <position position="45"/>
    </location>
</feature>
<evidence type="ECO:0000259" key="9">
    <source>
        <dbReference type="PROSITE" id="PS51352"/>
    </source>
</evidence>
<keyword evidence="4 7" id="KW-0560">Oxidoreductase</keyword>
<evidence type="ECO:0000256" key="7">
    <source>
        <dbReference type="PIRNR" id="PIRNR000239"/>
    </source>
</evidence>
<dbReference type="InterPro" id="IPR000866">
    <property type="entry name" value="AhpC/TSA"/>
</dbReference>
<dbReference type="InterPro" id="IPR036249">
    <property type="entry name" value="Thioredoxin-like_sf"/>
</dbReference>
<protein>
    <submittedName>
        <fullName evidence="10">Thioredoxin-like protein</fullName>
    </submittedName>
</protein>
<comment type="function">
    <text evidence="7">Thiol-specific peroxidase that catalyzes the reduction of hydrogen peroxide and organic hydroperoxides to water and alcohols, respectively.</text>
</comment>
<keyword evidence="5 7" id="KW-0676">Redox-active center</keyword>
<gene>
    <name evidence="10" type="ORF">BDK51DRAFT_41299</name>
</gene>
<organism evidence="10 11">
    <name type="scientific">Blyttiomyces helicus</name>
    <dbReference type="NCBI Taxonomy" id="388810"/>
    <lineage>
        <taxon>Eukaryota</taxon>
        <taxon>Fungi</taxon>
        <taxon>Fungi incertae sedis</taxon>
        <taxon>Chytridiomycota</taxon>
        <taxon>Chytridiomycota incertae sedis</taxon>
        <taxon>Chytridiomycetes</taxon>
        <taxon>Chytridiomycetes incertae sedis</taxon>
        <taxon>Blyttiomyces</taxon>
    </lineage>
</organism>
<name>A0A4P9W2E8_9FUNG</name>
<dbReference type="CDD" id="cd03016">
    <property type="entry name" value="PRX_1cys"/>
    <property type="match status" value="1"/>
</dbReference>
<sequence length="224" mass="24814">MPLRLGNIAPNFDANTTQGPIKFHDWKANSWAILFSHPDDFTPVCTTELGGVARLAKEWEARGVKVIGLSCNTLDQHEKWIADINDTQNTDVKFPIIADASRAIATEYDMLDIQDETNKAPSGLPLTVRSVFVVDPKNVIRLILTYPASTGRNFDEVLRAVDSLQLTDKRRVATPVGWKTGDDVIILGSVKNEEAEKIFPGFKTIRPYLRTVNLAEVDAKLAAP</sequence>
<dbReference type="PANTHER" id="PTHR10681:SF128">
    <property type="entry name" value="THIOREDOXIN-DEPENDENT PEROXIDE REDUCTASE, MITOCHONDRIAL"/>
    <property type="match status" value="1"/>
</dbReference>
<feature type="domain" description="Thioredoxin" evidence="9">
    <location>
        <begin position="3"/>
        <end position="166"/>
    </location>
</feature>
<keyword evidence="2 7" id="KW-0575">Peroxidase</keyword>